<sequence length="139" mass="15862">MADITLPNGDVIKKGEKIVCDTTHMWNGDYYEEAAKFDGYRFLRMREASEQDKHPHLVSTSFDHLGFGHGNHACPGRFFAANEIKIALCHMLLKYDWKLADGVVPKPSGFGMAYLPDLQAKLLIRRRTEELDIDSIETY</sequence>
<evidence type="ECO:0000256" key="3">
    <source>
        <dbReference type="ARBA" id="ARBA00022617"/>
    </source>
</evidence>
<evidence type="ECO:0000256" key="1">
    <source>
        <dbReference type="ARBA" id="ARBA00001971"/>
    </source>
</evidence>
<evidence type="ECO:0000256" key="4">
    <source>
        <dbReference type="ARBA" id="ARBA00022723"/>
    </source>
</evidence>
<evidence type="ECO:0000313" key="10">
    <source>
        <dbReference type="EMBL" id="EXM22472.1"/>
    </source>
</evidence>
<evidence type="ECO:0000256" key="8">
    <source>
        <dbReference type="PIRSR" id="PIRSR602403-1"/>
    </source>
</evidence>
<protein>
    <recommendedName>
        <fullName evidence="11">Ent-kaurene oxidase</fullName>
    </recommendedName>
</protein>
<keyword evidence="3 8" id="KW-0349">Heme</keyword>
<keyword evidence="7 9" id="KW-0503">Monooxygenase</keyword>
<evidence type="ECO:0000256" key="5">
    <source>
        <dbReference type="ARBA" id="ARBA00023002"/>
    </source>
</evidence>
<proteinExistence type="inferred from homology"/>
<keyword evidence="4 8" id="KW-0479">Metal-binding</keyword>
<dbReference type="PRINTS" id="PR00465">
    <property type="entry name" value="EP450IV"/>
</dbReference>
<dbReference type="Pfam" id="PF00067">
    <property type="entry name" value="p450"/>
    <property type="match status" value="1"/>
</dbReference>
<dbReference type="AlphaFoldDB" id="X0LMR4"/>
<dbReference type="PANTHER" id="PTHR46206:SF2">
    <property type="entry name" value="CYTOCHROME P450 MONOOXYGENASE AUSG-RELATED"/>
    <property type="match status" value="1"/>
</dbReference>
<feature type="binding site" description="axial binding residue" evidence="8">
    <location>
        <position position="74"/>
    </location>
    <ligand>
        <name>heme</name>
        <dbReference type="ChEBI" id="CHEBI:30413"/>
    </ligand>
    <ligandPart>
        <name>Fe</name>
        <dbReference type="ChEBI" id="CHEBI:18248"/>
    </ligandPart>
</feature>
<dbReference type="SUPFAM" id="SSF48264">
    <property type="entry name" value="Cytochrome P450"/>
    <property type="match status" value="1"/>
</dbReference>
<comment type="similarity">
    <text evidence="2 9">Belongs to the cytochrome P450 family.</text>
</comment>
<keyword evidence="6 8" id="KW-0408">Iron</keyword>
<evidence type="ECO:0000256" key="6">
    <source>
        <dbReference type="ARBA" id="ARBA00023004"/>
    </source>
</evidence>
<dbReference type="GO" id="GO:0004497">
    <property type="term" value="F:monooxygenase activity"/>
    <property type="evidence" value="ECO:0007669"/>
    <property type="project" value="UniProtKB-KW"/>
</dbReference>
<dbReference type="InterPro" id="IPR036396">
    <property type="entry name" value="Cyt_P450_sf"/>
</dbReference>
<evidence type="ECO:0000256" key="7">
    <source>
        <dbReference type="ARBA" id="ARBA00023033"/>
    </source>
</evidence>
<gene>
    <name evidence="10" type="ORF">FOTG_09751</name>
</gene>
<dbReference type="PANTHER" id="PTHR46206">
    <property type="entry name" value="CYTOCHROME P450"/>
    <property type="match status" value="1"/>
</dbReference>
<dbReference type="InterPro" id="IPR001128">
    <property type="entry name" value="Cyt_P450"/>
</dbReference>
<dbReference type="GO" id="GO:0020037">
    <property type="term" value="F:heme binding"/>
    <property type="evidence" value="ECO:0007669"/>
    <property type="project" value="InterPro"/>
</dbReference>
<name>X0LMR4_FUSOX</name>
<organism evidence="10">
    <name type="scientific">Fusarium oxysporum f. sp. vasinfectum 25433</name>
    <dbReference type="NCBI Taxonomy" id="1089449"/>
    <lineage>
        <taxon>Eukaryota</taxon>
        <taxon>Fungi</taxon>
        <taxon>Dikarya</taxon>
        <taxon>Ascomycota</taxon>
        <taxon>Pezizomycotina</taxon>
        <taxon>Sordariomycetes</taxon>
        <taxon>Hypocreomycetidae</taxon>
        <taxon>Hypocreales</taxon>
        <taxon>Nectriaceae</taxon>
        <taxon>Fusarium</taxon>
        <taxon>Fusarium oxysporum species complex</taxon>
    </lineage>
</organism>
<evidence type="ECO:0000256" key="9">
    <source>
        <dbReference type="RuleBase" id="RU000461"/>
    </source>
</evidence>
<dbReference type="InterPro" id="IPR017972">
    <property type="entry name" value="Cyt_P450_CS"/>
</dbReference>
<dbReference type="PROSITE" id="PS00086">
    <property type="entry name" value="CYTOCHROME_P450"/>
    <property type="match status" value="1"/>
</dbReference>
<comment type="cofactor">
    <cofactor evidence="1 8">
        <name>heme</name>
        <dbReference type="ChEBI" id="CHEBI:30413"/>
    </cofactor>
</comment>
<dbReference type="EMBL" id="JH657941">
    <property type="protein sequence ID" value="EXM22472.1"/>
    <property type="molecule type" value="Genomic_DNA"/>
</dbReference>
<dbReference type="InterPro" id="IPR002403">
    <property type="entry name" value="Cyt_P450_E_grp-IV"/>
</dbReference>
<dbReference type="HOGENOM" id="CLU_022195_6_0_1"/>
<accession>X0LMR4</accession>
<evidence type="ECO:0008006" key="11">
    <source>
        <dbReference type="Google" id="ProtNLM"/>
    </source>
</evidence>
<dbReference type="Gene3D" id="1.10.630.10">
    <property type="entry name" value="Cytochrome P450"/>
    <property type="match status" value="1"/>
</dbReference>
<keyword evidence="5 9" id="KW-0560">Oxidoreductase</keyword>
<dbReference type="Proteomes" id="UP000030701">
    <property type="component" value="Unassembled WGS sequence"/>
</dbReference>
<evidence type="ECO:0000256" key="2">
    <source>
        <dbReference type="ARBA" id="ARBA00010617"/>
    </source>
</evidence>
<dbReference type="GO" id="GO:0016705">
    <property type="term" value="F:oxidoreductase activity, acting on paired donors, with incorporation or reduction of molecular oxygen"/>
    <property type="evidence" value="ECO:0007669"/>
    <property type="project" value="InterPro"/>
</dbReference>
<dbReference type="GO" id="GO:0005506">
    <property type="term" value="F:iron ion binding"/>
    <property type="evidence" value="ECO:0007669"/>
    <property type="project" value="InterPro"/>
</dbReference>
<reference evidence="10" key="2">
    <citation type="submission" date="2012-05" db="EMBL/GenBank/DDBJ databases">
        <title>The Genome Annotation of Fusarium oxysporum Cotton.</title>
        <authorList>
            <consortium name="The Broad Institute Genomics Platform"/>
            <person name="Ma L.-J."/>
            <person name="Corby-Kistler H."/>
            <person name="Broz K."/>
            <person name="Gale L.R."/>
            <person name="Jonkers W."/>
            <person name="O'Donnell K."/>
            <person name="Ploetz R."/>
            <person name="Steinberg C."/>
            <person name="Schwartz D.C."/>
            <person name="VanEtten H."/>
            <person name="Zhou S."/>
            <person name="Young S.K."/>
            <person name="Zeng Q."/>
            <person name="Gargeya S."/>
            <person name="Fitzgerald M."/>
            <person name="Abouelleil A."/>
            <person name="Alvarado L."/>
            <person name="Chapman S.B."/>
            <person name="Gainer-Dewar J."/>
            <person name="Goldberg J."/>
            <person name="Griggs A."/>
            <person name="Gujja S."/>
            <person name="Hansen M."/>
            <person name="Howarth C."/>
            <person name="Imamovic A."/>
            <person name="Ireland A."/>
            <person name="Larimer J."/>
            <person name="McCowan C."/>
            <person name="Murphy C."/>
            <person name="Pearson M."/>
            <person name="Poon T.W."/>
            <person name="Priest M."/>
            <person name="Roberts A."/>
            <person name="Saif S."/>
            <person name="Shea T."/>
            <person name="Sykes S."/>
            <person name="Wortman J."/>
            <person name="Nusbaum C."/>
            <person name="Birren B."/>
        </authorList>
    </citation>
    <scope>NUCLEOTIDE SEQUENCE</scope>
    <source>
        <strain evidence="10">25433</strain>
    </source>
</reference>
<reference evidence="10" key="1">
    <citation type="submission" date="2011-11" db="EMBL/GenBank/DDBJ databases">
        <title>The Genome Sequence of Fusarium oxysporum Cotton.</title>
        <authorList>
            <consortium name="The Broad Institute Genome Sequencing Platform"/>
            <person name="Ma L.-J."/>
            <person name="Gale L.R."/>
            <person name="Schwartz D.C."/>
            <person name="Zhou S."/>
            <person name="Corby-Kistler H."/>
            <person name="Young S.K."/>
            <person name="Zeng Q."/>
            <person name="Gargeya S."/>
            <person name="Fitzgerald M."/>
            <person name="Haas B."/>
            <person name="Abouelleil A."/>
            <person name="Alvarado L."/>
            <person name="Arachchi H.M."/>
            <person name="Berlin A."/>
            <person name="Brown A."/>
            <person name="Chapman S.B."/>
            <person name="Chen Z."/>
            <person name="Dunbar C."/>
            <person name="Freedman E."/>
            <person name="Gearin G."/>
            <person name="Goldberg J."/>
            <person name="Griggs A."/>
            <person name="Gujja S."/>
            <person name="Heiman D."/>
            <person name="Howarth C."/>
            <person name="Larson L."/>
            <person name="Lui A."/>
            <person name="MacDonald P.J.P."/>
            <person name="Montmayeur A."/>
            <person name="Murphy C."/>
            <person name="Neiman D."/>
            <person name="Pearson M."/>
            <person name="Priest M."/>
            <person name="Roberts A."/>
            <person name="Saif S."/>
            <person name="Shea T."/>
            <person name="Shenoy N."/>
            <person name="Sisk P."/>
            <person name="Stolte C."/>
            <person name="Sykes S."/>
            <person name="Wortman J."/>
            <person name="Nusbaum C."/>
            <person name="Birren B."/>
        </authorList>
    </citation>
    <scope>NUCLEOTIDE SEQUENCE [LARGE SCALE GENOMIC DNA]</scope>
    <source>
        <strain evidence="10">25433</strain>
    </source>
</reference>